<evidence type="ECO:0000313" key="1">
    <source>
        <dbReference type="EMBL" id="MEM0575141.1"/>
    </source>
</evidence>
<sequence length="216" mass="24373">MALQTLTTIKNWFTTGLKPTQTQFWDTWDSFRHKNEKVPVEEVDGIDQLLDQLPPKTIYKTGQLLIFKNPDNVLDSTILEPNDTVIGHVEGEFLNSGTYYGGDPMLLSSYTQSNNQVGRIIAFNFSNQKNGDVITYELNDEVLQRAYSCGAYNGVYIMYKRPGDLDFLSAWPSGTYPQAWVTWLELTPGTIIKLTDTIGGLDDSEEYIISLIGKPK</sequence>
<proteinExistence type="predicted"/>
<gene>
    <name evidence="1" type="ORF">WFZ86_01420</name>
</gene>
<dbReference type="RefSeq" id="WP_342690283.1">
    <property type="nucleotide sequence ID" value="NZ_JBCGDP010000001.1"/>
</dbReference>
<keyword evidence="2" id="KW-1185">Reference proteome</keyword>
<organism evidence="1 2">
    <name type="scientific">Flavobacterium polysaccharolyticum</name>
    <dbReference type="NCBI Taxonomy" id="3133148"/>
    <lineage>
        <taxon>Bacteria</taxon>
        <taxon>Pseudomonadati</taxon>
        <taxon>Bacteroidota</taxon>
        <taxon>Flavobacteriia</taxon>
        <taxon>Flavobacteriales</taxon>
        <taxon>Flavobacteriaceae</taxon>
        <taxon>Flavobacterium</taxon>
    </lineage>
</organism>
<name>A0ABU9NIH9_9FLAO</name>
<dbReference type="EMBL" id="JBCGDP010000001">
    <property type="protein sequence ID" value="MEM0575141.1"/>
    <property type="molecule type" value="Genomic_DNA"/>
</dbReference>
<accession>A0ABU9NIH9</accession>
<comment type="caution">
    <text evidence="1">The sequence shown here is derived from an EMBL/GenBank/DDBJ whole genome shotgun (WGS) entry which is preliminary data.</text>
</comment>
<protein>
    <submittedName>
        <fullName evidence="1">Uncharacterized protein</fullName>
    </submittedName>
</protein>
<dbReference type="Proteomes" id="UP001468798">
    <property type="component" value="Unassembled WGS sequence"/>
</dbReference>
<evidence type="ECO:0000313" key="2">
    <source>
        <dbReference type="Proteomes" id="UP001468798"/>
    </source>
</evidence>
<reference evidence="1 2" key="1">
    <citation type="submission" date="2024-03" db="EMBL/GenBank/DDBJ databases">
        <title>Two novel species of the genus Flavobacterium exhibiting potentially degradation of complex polysaccharides.</title>
        <authorList>
            <person name="Lian X."/>
        </authorList>
    </citation>
    <scope>NUCLEOTIDE SEQUENCE [LARGE SCALE GENOMIC DNA]</scope>
    <source>
        <strain evidence="1 2">N6</strain>
    </source>
</reference>